<feature type="non-terminal residue" evidence="2">
    <location>
        <position position="50"/>
    </location>
</feature>
<dbReference type="AlphaFoldDB" id="A0A383BMM2"/>
<sequence>MVGESGSGKTMLSLALMGLLPNKINLTSGSIKINGRELIASENKNVNRLS</sequence>
<gene>
    <name evidence="2" type="ORF">METZ01_LOCUS474241</name>
</gene>
<evidence type="ECO:0000259" key="1">
    <source>
        <dbReference type="Pfam" id="PF00005"/>
    </source>
</evidence>
<dbReference type="Gene3D" id="3.40.50.300">
    <property type="entry name" value="P-loop containing nucleotide triphosphate hydrolases"/>
    <property type="match status" value="1"/>
</dbReference>
<dbReference type="InterPro" id="IPR027417">
    <property type="entry name" value="P-loop_NTPase"/>
</dbReference>
<accession>A0A383BMM2</accession>
<name>A0A383BMM2_9ZZZZ</name>
<dbReference type="InterPro" id="IPR003439">
    <property type="entry name" value="ABC_transporter-like_ATP-bd"/>
</dbReference>
<evidence type="ECO:0000313" key="2">
    <source>
        <dbReference type="EMBL" id="SVE21387.1"/>
    </source>
</evidence>
<protein>
    <recommendedName>
        <fullName evidence="1">ABC transporter domain-containing protein</fullName>
    </recommendedName>
</protein>
<dbReference type="EMBL" id="UINC01201859">
    <property type="protein sequence ID" value="SVE21387.1"/>
    <property type="molecule type" value="Genomic_DNA"/>
</dbReference>
<feature type="domain" description="ABC transporter" evidence="1">
    <location>
        <begin position="1"/>
        <end position="43"/>
    </location>
</feature>
<dbReference type="GO" id="GO:0016887">
    <property type="term" value="F:ATP hydrolysis activity"/>
    <property type="evidence" value="ECO:0007669"/>
    <property type="project" value="InterPro"/>
</dbReference>
<dbReference type="Pfam" id="PF00005">
    <property type="entry name" value="ABC_tran"/>
    <property type="match status" value="1"/>
</dbReference>
<dbReference type="GO" id="GO:0005524">
    <property type="term" value="F:ATP binding"/>
    <property type="evidence" value="ECO:0007669"/>
    <property type="project" value="InterPro"/>
</dbReference>
<reference evidence="2" key="1">
    <citation type="submission" date="2018-05" db="EMBL/GenBank/DDBJ databases">
        <authorList>
            <person name="Lanie J.A."/>
            <person name="Ng W.-L."/>
            <person name="Kazmierczak K.M."/>
            <person name="Andrzejewski T.M."/>
            <person name="Davidsen T.M."/>
            <person name="Wayne K.J."/>
            <person name="Tettelin H."/>
            <person name="Glass J.I."/>
            <person name="Rusch D."/>
            <person name="Podicherti R."/>
            <person name="Tsui H.-C.T."/>
            <person name="Winkler M.E."/>
        </authorList>
    </citation>
    <scope>NUCLEOTIDE SEQUENCE</scope>
</reference>
<proteinExistence type="predicted"/>
<organism evidence="2">
    <name type="scientific">marine metagenome</name>
    <dbReference type="NCBI Taxonomy" id="408172"/>
    <lineage>
        <taxon>unclassified sequences</taxon>
        <taxon>metagenomes</taxon>
        <taxon>ecological metagenomes</taxon>
    </lineage>
</organism>
<dbReference type="SUPFAM" id="SSF52540">
    <property type="entry name" value="P-loop containing nucleoside triphosphate hydrolases"/>
    <property type="match status" value="1"/>
</dbReference>